<dbReference type="Pfam" id="PF05225">
    <property type="entry name" value="HTH_psq"/>
    <property type="match status" value="1"/>
</dbReference>
<reference evidence="3 4" key="1">
    <citation type="journal article" date="2022" name="Allergy">
        <title>Genome assembly and annotation of Periplaneta americana reveal a comprehensive cockroach allergen profile.</title>
        <authorList>
            <person name="Wang L."/>
            <person name="Xiong Q."/>
            <person name="Saelim N."/>
            <person name="Wang L."/>
            <person name="Nong W."/>
            <person name="Wan A.T."/>
            <person name="Shi M."/>
            <person name="Liu X."/>
            <person name="Cao Q."/>
            <person name="Hui J.H.L."/>
            <person name="Sookrung N."/>
            <person name="Leung T.F."/>
            <person name="Tungtrongchitr A."/>
            <person name="Tsui S.K.W."/>
        </authorList>
    </citation>
    <scope>NUCLEOTIDE SEQUENCE [LARGE SCALE GENOMIC DNA]</scope>
    <source>
        <strain evidence="3">PWHHKU_190912</strain>
    </source>
</reference>
<protein>
    <recommendedName>
        <fullName evidence="2">HTH psq-type domain-containing protein</fullName>
    </recommendedName>
</protein>
<feature type="domain" description="HTH psq-type" evidence="2">
    <location>
        <begin position="96"/>
        <end position="130"/>
    </location>
</feature>
<evidence type="ECO:0000313" key="3">
    <source>
        <dbReference type="EMBL" id="KAJ4446528.1"/>
    </source>
</evidence>
<dbReference type="SUPFAM" id="SSF46689">
    <property type="entry name" value="Homeodomain-like"/>
    <property type="match status" value="1"/>
</dbReference>
<evidence type="ECO:0000259" key="2">
    <source>
        <dbReference type="Pfam" id="PF05225"/>
    </source>
</evidence>
<evidence type="ECO:0000256" key="1">
    <source>
        <dbReference type="ARBA" id="ARBA00004123"/>
    </source>
</evidence>
<dbReference type="Proteomes" id="UP001148838">
    <property type="component" value="Unassembled WGS sequence"/>
</dbReference>
<keyword evidence="4" id="KW-1185">Reference proteome</keyword>
<organism evidence="3 4">
    <name type="scientific">Periplaneta americana</name>
    <name type="common">American cockroach</name>
    <name type="synonym">Blatta americana</name>
    <dbReference type="NCBI Taxonomy" id="6978"/>
    <lineage>
        <taxon>Eukaryota</taxon>
        <taxon>Metazoa</taxon>
        <taxon>Ecdysozoa</taxon>
        <taxon>Arthropoda</taxon>
        <taxon>Hexapoda</taxon>
        <taxon>Insecta</taxon>
        <taxon>Pterygota</taxon>
        <taxon>Neoptera</taxon>
        <taxon>Polyneoptera</taxon>
        <taxon>Dictyoptera</taxon>
        <taxon>Blattodea</taxon>
        <taxon>Blattoidea</taxon>
        <taxon>Blattidae</taxon>
        <taxon>Blattinae</taxon>
        <taxon>Periplaneta</taxon>
    </lineage>
</organism>
<comment type="caution">
    <text evidence="3">The sequence shown here is derived from an EMBL/GenBank/DDBJ whole genome shotgun (WGS) entry which is preliminary data.</text>
</comment>
<sequence>MLLLNSIPQVFEAVHLFHCFISNSISLSIVSSSINKAISKSHELYLSSSYYHLSRVLKTVRIFITIRYLRYSLRSKIWTFMIPPVISRPSKGKWHPDSMKQAVEKVLTGQLANRKAAEIYNIPQSTLIDHISAVKRGVGTARLPYTSSRQHSLKWVKGKRSKVLCPVVQQEEVQNIPGSSYECTIVQCLLRGLSTVGCTRSLKDEQYRTRVSRPVEIVTGANG</sequence>
<accession>A0ABQ8TJS8</accession>
<evidence type="ECO:0000313" key="4">
    <source>
        <dbReference type="Proteomes" id="UP001148838"/>
    </source>
</evidence>
<dbReference type="InterPro" id="IPR007889">
    <property type="entry name" value="HTH_Psq"/>
</dbReference>
<dbReference type="Gene3D" id="1.10.10.60">
    <property type="entry name" value="Homeodomain-like"/>
    <property type="match status" value="1"/>
</dbReference>
<dbReference type="InterPro" id="IPR009057">
    <property type="entry name" value="Homeodomain-like_sf"/>
</dbReference>
<name>A0ABQ8TJS8_PERAM</name>
<dbReference type="EMBL" id="JAJSOF020000009">
    <property type="protein sequence ID" value="KAJ4446528.1"/>
    <property type="molecule type" value="Genomic_DNA"/>
</dbReference>
<gene>
    <name evidence="3" type="ORF">ANN_13224</name>
</gene>
<proteinExistence type="predicted"/>
<comment type="subcellular location">
    <subcellularLocation>
        <location evidence="1">Nucleus</location>
    </subcellularLocation>
</comment>